<dbReference type="Gene3D" id="3.40.50.880">
    <property type="match status" value="1"/>
</dbReference>
<organism evidence="1 2">
    <name type="scientific">Granulicatella balaenopterae</name>
    <dbReference type="NCBI Taxonomy" id="137733"/>
    <lineage>
        <taxon>Bacteria</taxon>
        <taxon>Bacillati</taxon>
        <taxon>Bacillota</taxon>
        <taxon>Bacilli</taxon>
        <taxon>Lactobacillales</taxon>
        <taxon>Carnobacteriaceae</taxon>
        <taxon>Granulicatella</taxon>
    </lineage>
</organism>
<dbReference type="GO" id="GO:0006598">
    <property type="term" value="P:polyamine catabolic process"/>
    <property type="evidence" value="ECO:0007669"/>
    <property type="project" value="TreeGrafter"/>
</dbReference>
<dbReference type="AlphaFoldDB" id="A0A1H9KX38"/>
<dbReference type="SUPFAM" id="SSF52317">
    <property type="entry name" value="Class I glutamine amidotransferase-like"/>
    <property type="match status" value="1"/>
</dbReference>
<dbReference type="InterPro" id="IPR011697">
    <property type="entry name" value="Peptidase_C26"/>
</dbReference>
<dbReference type="PANTHER" id="PTHR43235">
    <property type="entry name" value="GLUTAMINE AMIDOTRANSFERASE PB2B2.05-RELATED"/>
    <property type="match status" value="1"/>
</dbReference>
<dbReference type="Pfam" id="PF07722">
    <property type="entry name" value="Peptidase_C26"/>
    <property type="match status" value="1"/>
</dbReference>
<accession>A0A1H9KX38</accession>
<protein>
    <submittedName>
        <fullName evidence="1">Putative glutamine amidotransferase</fullName>
    </submittedName>
</protein>
<gene>
    <name evidence="1" type="ORF">SAMN05421767_1164</name>
</gene>
<reference evidence="1 2" key="1">
    <citation type="submission" date="2016-10" db="EMBL/GenBank/DDBJ databases">
        <authorList>
            <person name="de Groot N.N."/>
        </authorList>
    </citation>
    <scope>NUCLEOTIDE SEQUENCE [LARGE SCALE GENOMIC DNA]</scope>
    <source>
        <strain evidence="1 2">DSM 15827</strain>
    </source>
</reference>
<dbReference type="CDD" id="cd01745">
    <property type="entry name" value="GATase1_2"/>
    <property type="match status" value="1"/>
</dbReference>
<name>A0A1H9KX38_9LACT</name>
<dbReference type="PROSITE" id="PS51273">
    <property type="entry name" value="GATASE_TYPE_1"/>
    <property type="match status" value="1"/>
</dbReference>
<dbReference type="EMBL" id="FOGF01000016">
    <property type="protein sequence ID" value="SER03628.1"/>
    <property type="molecule type" value="Genomic_DNA"/>
</dbReference>
<sequence>MFIGITGNKKLSIIGEDERQISYTSNDIVHIIQNRDASPIIIPIGSPTNAREYINRVDGLLVTGGQDVSAHLYGEKEVQMDSDSCYQRDLFEIALIREAYRQNKPILAICRGMQIVNVAFGGTLYQELDAPDATVIHRQKFDLTQVSHSVTINPTSELFQILNQTSQLQVNSYHHQAVKDLATPFKASAWASDGTIEAFEAIESRINIIGIQWHPEFLLQTEPLMNNIFTDFIANVQKYKLYLEESEVI</sequence>
<dbReference type="PANTHER" id="PTHR43235:SF1">
    <property type="entry name" value="GLUTAMINE AMIDOTRANSFERASE PB2B2.05-RELATED"/>
    <property type="match status" value="1"/>
</dbReference>
<dbReference type="STRING" id="137733.SAMN05421767_1164"/>
<dbReference type="InterPro" id="IPR044668">
    <property type="entry name" value="PuuD-like"/>
</dbReference>
<dbReference type="InterPro" id="IPR029062">
    <property type="entry name" value="Class_I_gatase-like"/>
</dbReference>
<keyword evidence="1" id="KW-0808">Transferase</keyword>
<dbReference type="GO" id="GO:0005829">
    <property type="term" value="C:cytosol"/>
    <property type="evidence" value="ECO:0007669"/>
    <property type="project" value="TreeGrafter"/>
</dbReference>
<dbReference type="Proteomes" id="UP000198556">
    <property type="component" value="Unassembled WGS sequence"/>
</dbReference>
<keyword evidence="1" id="KW-0315">Glutamine amidotransferase</keyword>
<dbReference type="RefSeq" id="WP_177159540.1">
    <property type="nucleotide sequence ID" value="NZ_FOGF01000016.1"/>
</dbReference>
<keyword evidence="2" id="KW-1185">Reference proteome</keyword>
<dbReference type="GO" id="GO:0033969">
    <property type="term" value="F:gamma-glutamyl-gamma-aminobutyrate hydrolase activity"/>
    <property type="evidence" value="ECO:0007669"/>
    <property type="project" value="TreeGrafter"/>
</dbReference>
<evidence type="ECO:0000313" key="1">
    <source>
        <dbReference type="EMBL" id="SER03628.1"/>
    </source>
</evidence>
<proteinExistence type="predicted"/>
<dbReference type="GO" id="GO:0016740">
    <property type="term" value="F:transferase activity"/>
    <property type="evidence" value="ECO:0007669"/>
    <property type="project" value="UniProtKB-KW"/>
</dbReference>
<evidence type="ECO:0000313" key="2">
    <source>
        <dbReference type="Proteomes" id="UP000198556"/>
    </source>
</evidence>